<accession>A0A1M6CS90</accession>
<dbReference type="Gene3D" id="3.30.9.10">
    <property type="entry name" value="D-Amino Acid Oxidase, subunit A, domain 2"/>
    <property type="match status" value="1"/>
</dbReference>
<dbReference type="InterPro" id="IPR036188">
    <property type="entry name" value="FAD/NAD-bd_sf"/>
</dbReference>
<proteinExistence type="predicted"/>
<dbReference type="AlphaFoldDB" id="A0A1M6CS90"/>
<dbReference type="STRING" id="1168035.SAMN05444280_10469"/>
<feature type="domain" description="FAD dependent oxidoreductase" evidence="1">
    <location>
        <begin position="6"/>
        <end position="327"/>
    </location>
</feature>
<evidence type="ECO:0000313" key="2">
    <source>
        <dbReference type="EMBL" id="SHI63721.1"/>
    </source>
</evidence>
<dbReference type="PANTHER" id="PTHR13847">
    <property type="entry name" value="SARCOSINE DEHYDROGENASE-RELATED"/>
    <property type="match status" value="1"/>
</dbReference>
<dbReference type="Gene3D" id="3.50.50.60">
    <property type="entry name" value="FAD/NAD(P)-binding domain"/>
    <property type="match status" value="1"/>
</dbReference>
<dbReference type="GO" id="GO:0005737">
    <property type="term" value="C:cytoplasm"/>
    <property type="evidence" value="ECO:0007669"/>
    <property type="project" value="TreeGrafter"/>
</dbReference>
<reference evidence="2 3" key="1">
    <citation type="submission" date="2016-11" db="EMBL/GenBank/DDBJ databases">
        <authorList>
            <person name="Jaros S."/>
            <person name="Januszkiewicz K."/>
            <person name="Wedrychowicz H."/>
        </authorList>
    </citation>
    <scope>NUCLEOTIDE SEQUENCE [LARGE SCALE GENOMIC DNA]</scope>
    <source>
        <strain evidence="2 3">DSM 27063</strain>
    </source>
</reference>
<dbReference type="Proteomes" id="UP000184050">
    <property type="component" value="Unassembled WGS sequence"/>
</dbReference>
<dbReference type="Pfam" id="PF01266">
    <property type="entry name" value="DAO"/>
    <property type="match status" value="1"/>
</dbReference>
<sequence>MINTEFLIVGNGLAGSFLAFEMLKNKLDFRIVASPTKSRATEVAAGMYNPLVFKRLTKSWMTDELLPVMHGKFSEIEQLLGEEFLFRKDILKPLSEQEKELWQKRKQETEFSKYISDITDNSPVKNIIPSAGYGRVSGSGYVDLKKFLTVSDRFFFNNKLLIRHNLDPEVIDNSKGYFEIGNLRANNIVFCEGAALKENPLFSFIKLVPVKGEVLQLFSTEILEKYILNKNVFLLPLGNQRFKAGSTYEWKDLTNEPTETGKQSITQRLEKLITAEYTIENHLAGIRPATSDRRPVLGIHPQNNHVSVFNGLGTKGVILAPYFANEMLKLLTIQNYSVKKEVDIKRFL</sequence>
<evidence type="ECO:0000313" key="3">
    <source>
        <dbReference type="Proteomes" id="UP000184050"/>
    </source>
</evidence>
<dbReference type="OrthoDB" id="214253at2"/>
<keyword evidence="3" id="KW-1185">Reference proteome</keyword>
<gene>
    <name evidence="2" type="ORF">SAMN05444280_10469</name>
</gene>
<dbReference type="SUPFAM" id="SSF54373">
    <property type="entry name" value="FAD-linked reductases, C-terminal domain"/>
    <property type="match status" value="1"/>
</dbReference>
<organism evidence="2 3">
    <name type="scientific">Tangfeifania diversioriginum</name>
    <dbReference type="NCBI Taxonomy" id="1168035"/>
    <lineage>
        <taxon>Bacteria</taxon>
        <taxon>Pseudomonadati</taxon>
        <taxon>Bacteroidota</taxon>
        <taxon>Bacteroidia</taxon>
        <taxon>Marinilabiliales</taxon>
        <taxon>Prolixibacteraceae</taxon>
        <taxon>Tangfeifania</taxon>
    </lineage>
</organism>
<dbReference type="RefSeq" id="WP_073165765.1">
    <property type="nucleotide sequence ID" value="NZ_FQZE01000004.1"/>
</dbReference>
<dbReference type="EMBL" id="FQZE01000004">
    <property type="protein sequence ID" value="SHI63721.1"/>
    <property type="molecule type" value="Genomic_DNA"/>
</dbReference>
<evidence type="ECO:0000259" key="1">
    <source>
        <dbReference type="Pfam" id="PF01266"/>
    </source>
</evidence>
<protein>
    <submittedName>
        <fullName evidence="2">Glycine/D-amino acid oxidase</fullName>
    </submittedName>
</protein>
<dbReference type="InterPro" id="IPR006076">
    <property type="entry name" value="FAD-dep_OxRdtase"/>
</dbReference>
<name>A0A1M6CS90_9BACT</name>
<dbReference type="SUPFAM" id="SSF51971">
    <property type="entry name" value="Nucleotide-binding domain"/>
    <property type="match status" value="1"/>
</dbReference>